<feature type="transmembrane region" description="Helical" evidence="8">
    <location>
        <begin position="80"/>
        <end position="99"/>
    </location>
</feature>
<dbReference type="AlphaFoldDB" id="A0A562VP85"/>
<comment type="caution">
    <text evidence="10">The sequence shown here is derived from an EMBL/GenBank/DDBJ whole genome shotgun (WGS) entry which is preliminary data.</text>
</comment>
<feature type="transmembrane region" description="Helical" evidence="8">
    <location>
        <begin position="302"/>
        <end position="325"/>
    </location>
</feature>
<name>A0A562VP85_9BACT</name>
<evidence type="ECO:0000313" key="10">
    <source>
        <dbReference type="EMBL" id="TWJ19806.1"/>
    </source>
</evidence>
<dbReference type="InterPro" id="IPR005829">
    <property type="entry name" value="Sugar_transporter_CS"/>
</dbReference>
<keyword evidence="5 8" id="KW-0812">Transmembrane</keyword>
<dbReference type="GO" id="GO:0005886">
    <property type="term" value="C:plasma membrane"/>
    <property type="evidence" value="ECO:0007669"/>
    <property type="project" value="UniProtKB-SubCell"/>
</dbReference>
<feature type="transmembrane region" description="Helical" evidence="8">
    <location>
        <begin position="105"/>
        <end position="125"/>
    </location>
</feature>
<dbReference type="InterPro" id="IPR004638">
    <property type="entry name" value="EmrB-like"/>
</dbReference>
<dbReference type="RefSeq" id="WP_145019966.1">
    <property type="nucleotide sequence ID" value="NZ_VLLN01000006.1"/>
</dbReference>
<feature type="transmembrane region" description="Helical" evidence="8">
    <location>
        <begin position="51"/>
        <end position="71"/>
    </location>
</feature>
<dbReference type="InterPro" id="IPR011701">
    <property type="entry name" value="MFS"/>
</dbReference>
<feature type="domain" description="Major facilitator superfamily (MFS) profile" evidence="9">
    <location>
        <begin position="14"/>
        <end position="511"/>
    </location>
</feature>
<dbReference type="InterPro" id="IPR020846">
    <property type="entry name" value="MFS_dom"/>
</dbReference>
<evidence type="ECO:0000259" key="9">
    <source>
        <dbReference type="PROSITE" id="PS50850"/>
    </source>
</evidence>
<evidence type="ECO:0000256" key="7">
    <source>
        <dbReference type="ARBA" id="ARBA00023136"/>
    </source>
</evidence>
<comment type="subcellular location">
    <subcellularLocation>
        <location evidence="1">Cell membrane</location>
        <topology evidence="1">Multi-pass membrane protein</topology>
    </subcellularLocation>
</comment>
<dbReference type="Proteomes" id="UP000319449">
    <property type="component" value="Unassembled WGS sequence"/>
</dbReference>
<keyword evidence="7 8" id="KW-0472">Membrane</keyword>
<feature type="transmembrane region" description="Helical" evidence="8">
    <location>
        <begin position="12"/>
        <end position="31"/>
    </location>
</feature>
<feature type="transmembrane region" description="Helical" evidence="8">
    <location>
        <begin position="137"/>
        <end position="156"/>
    </location>
</feature>
<reference evidence="10 11" key="1">
    <citation type="submission" date="2019-07" db="EMBL/GenBank/DDBJ databases">
        <title>Genomic Encyclopedia of Archaeal and Bacterial Type Strains, Phase II (KMG-II): from individual species to whole genera.</title>
        <authorList>
            <person name="Goeker M."/>
        </authorList>
    </citation>
    <scope>NUCLEOTIDE SEQUENCE [LARGE SCALE GENOMIC DNA]</scope>
    <source>
        <strain evidence="10 11">ATCC BAA-1139</strain>
    </source>
</reference>
<gene>
    <name evidence="10" type="ORF">JN12_01291</name>
</gene>
<evidence type="ECO:0000256" key="5">
    <source>
        <dbReference type="ARBA" id="ARBA00022692"/>
    </source>
</evidence>
<feature type="transmembrane region" description="Helical" evidence="8">
    <location>
        <begin position="201"/>
        <end position="221"/>
    </location>
</feature>
<evidence type="ECO:0000256" key="4">
    <source>
        <dbReference type="ARBA" id="ARBA00022475"/>
    </source>
</evidence>
<feature type="transmembrane region" description="Helical" evidence="8">
    <location>
        <begin position="487"/>
        <end position="506"/>
    </location>
</feature>
<dbReference type="PANTHER" id="PTHR42718">
    <property type="entry name" value="MAJOR FACILITATOR SUPERFAMILY MULTIDRUG TRANSPORTER MFSC"/>
    <property type="match status" value="1"/>
</dbReference>
<evidence type="ECO:0000256" key="3">
    <source>
        <dbReference type="ARBA" id="ARBA00022448"/>
    </source>
</evidence>
<feature type="transmembrane region" description="Helical" evidence="8">
    <location>
        <begin position="369"/>
        <end position="390"/>
    </location>
</feature>
<dbReference type="Gene3D" id="1.20.1720.10">
    <property type="entry name" value="Multidrug resistance protein D"/>
    <property type="match status" value="1"/>
</dbReference>
<feature type="transmembrane region" description="Helical" evidence="8">
    <location>
        <begin position="337"/>
        <end position="357"/>
    </location>
</feature>
<keyword evidence="11" id="KW-1185">Reference proteome</keyword>
<keyword evidence="6 8" id="KW-1133">Transmembrane helix</keyword>
<protein>
    <submittedName>
        <fullName evidence="10">DHA2 family multidrug resistance protein</fullName>
    </submittedName>
</protein>
<dbReference type="CDD" id="cd17503">
    <property type="entry name" value="MFS_LmrB_MDR_like"/>
    <property type="match status" value="1"/>
</dbReference>
<comment type="similarity">
    <text evidence="2">Belongs to the major facilitator superfamily. EmrB family.</text>
</comment>
<dbReference type="Gene3D" id="1.20.1250.20">
    <property type="entry name" value="MFS general substrate transporter like domains"/>
    <property type="match status" value="1"/>
</dbReference>
<dbReference type="InterPro" id="IPR036259">
    <property type="entry name" value="MFS_trans_sf"/>
</dbReference>
<organism evidence="10 11">
    <name type="scientific">Geobacter argillaceus</name>
    <dbReference type="NCBI Taxonomy" id="345631"/>
    <lineage>
        <taxon>Bacteria</taxon>
        <taxon>Pseudomonadati</taxon>
        <taxon>Thermodesulfobacteriota</taxon>
        <taxon>Desulfuromonadia</taxon>
        <taxon>Geobacterales</taxon>
        <taxon>Geobacteraceae</taxon>
        <taxon>Geobacter</taxon>
    </lineage>
</organism>
<dbReference type="GO" id="GO:0022857">
    <property type="term" value="F:transmembrane transporter activity"/>
    <property type="evidence" value="ECO:0007669"/>
    <property type="project" value="InterPro"/>
</dbReference>
<feature type="transmembrane region" description="Helical" evidence="8">
    <location>
        <begin position="168"/>
        <end position="189"/>
    </location>
</feature>
<dbReference type="NCBIfam" id="TIGR00711">
    <property type="entry name" value="efflux_EmrB"/>
    <property type="match status" value="1"/>
</dbReference>
<proteinExistence type="inferred from homology"/>
<evidence type="ECO:0000256" key="1">
    <source>
        <dbReference type="ARBA" id="ARBA00004651"/>
    </source>
</evidence>
<dbReference type="SUPFAM" id="SSF103473">
    <property type="entry name" value="MFS general substrate transporter"/>
    <property type="match status" value="1"/>
</dbReference>
<sequence>MSESSQKTVNKWLITISVMLPTIMEIIDTSVANVALPHMQGSLNAGTDEVAWVLTSYLVSNAVVLPMTGWLSRLFGRKRFLITCIILFTIASFLCGAAPNLETLILFRILQGAAGGALIPISQAIMMETFPPHQRGMAMAIFGIGAMFGPIIGPALGGWITDNMNWRWIFYINLPIGIVAVVMAAYFIFDPQYLKRTGKMSIDYAGLGLLTVGLGALQVVLDKGQQDDWFNSSFIVTCAVVSVISLLLLVRVELRHEHPIVNLRLFKNLSFSAGNLIMFVVGFCLYSSIMLIPLFLQTLMGYSATMAGMVLAPGGVATLITMPFVGAALQRYDGRKIVVMGLLIGAVSMFIMRAFTLEASYWDFVWPRVVLGFGLAMIFVPLTTVTLAVIPREEMGNATGIFNLLRNIGGSVGIAIAATMLARDAQFYQTGLVANVTPYSFATQSTLNALKHGVMARGVDAVTADTKSLALLYGMIRRQAGMLAYNHIFWIVGLAFLVVIPLILLLKRTGAGGGPAAGAH</sequence>
<feature type="transmembrane region" description="Helical" evidence="8">
    <location>
        <begin position="273"/>
        <end position="296"/>
    </location>
</feature>
<dbReference type="PROSITE" id="PS00217">
    <property type="entry name" value="SUGAR_TRANSPORT_2"/>
    <property type="match status" value="1"/>
</dbReference>
<evidence type="ECO:0000256" key="2">
    <source>
        <dbReference type="ARBA" id="ARBA00008537"/>
    </source>
</evidence>
<dbReference type="PANTHER" id="PTHR42718:SF9">
    <property type="entry name" value="MAJOR FACILITATOR SUPERFAMILY MULTIDRUG TRANSPORTER MFSC"/>
    <property type="match status" value="1"/>
</dbReference>
<evidence type="ECO:0000256" key="8">
    <source>
        <dbReference type="SAM" id="Phobius"/>
    </source>
</evidence>
<evidence type="ECO:0000256" key="6">
    <source>
        <dbReference type="ARBA" id="ARBA00022989"/>
    </source>
</evidence>
<dbReference type="PRINTS" id="PR01036">
    <property type="entry name" value="TCRTETB"/>
</dbReference>
<dbReference type="OrthoDB" id="9807274at2"/>
<dbReference type="PROSITE" id="PS50850">
    <property type="entry name" value="MFS"/>
    <property type="match status" value="1"/>
</dbReference>
<dbReference type="Pfam" id="PF07690">
    <property type="entry name" value="MFS_1"/>
    <property type="match status" value="1"/>
</dbReference>
<evidence type="ECO:0000313" key="11">
    <source>
        <dbReference type="Proteomes" id="UP000319449"/>
    </source>
</evidence>
<keyword evidence="4" id="KW-1003">Cell membrane</keyword>
<dbReference type="EMBL" id="VLLN01000006">
    <property type="protein sequence ID" value="TWJ19806.1"/>
    <property type="molecule type" value="Genomic_DNA"/>
</dbReference>
<keyword evidence="3" id="KW-0813">Transport</keyword>
<accession>A0A562VP85</accession>
<feature type="transmembrane region" description="Helical" evidence="8">
    <location>
        <begin position="233"/>
        <end position="252"/>
    </location>
</feature>